<keyword evidence="3" id="KW-0418">Kinase</keyword>
<dbReference type="InterPro" id="IPR017441">
    <property type="entry name" value="Protein_kinase_ATP_BS"/>
</dbReference>
<dbReference type="HOGENOM" id="CLU_487048_0_0_1"/>
<dbReference type="EMBL" id="GL376600">
    <property type="status" value="NOT_ANNOTATED_CDS"/>
    <property type="molecule type" value="Genomic_DNA"/>
</dbReference>
<dbReference type="InterPro" id="IPR000719">
    <property type="entry name" value="Prot_kinase_dom"/>
</dbReference>
<keyword evidence="4 5" id="KW-0067">ATP-binding</keyword>
<feature type="compositionally biased region" description="Low complexity" evidence="7">
    <location>
        <begin position="519"/>
        <end position="535"/>
    </location>
</feature>
<dbReference type="Pfam" id="PF00069">
    <property type="entry name" value="Pkinase"/>
    <property type="match status" value="1"/>
</dbReference>
<dbReference type="GO" id="GO:0004674">
    <property type="term" value="F:protein serine/threonine kinase activity"/>
    <property type="evidence" value="ECO:0007669"/>
    <property type="project" value="InterPro"/>
</dbReference>
<accession>K3XAJ3</accession>
<reference evidence="10" key="2">
    <citation type="submission" date="2010-04" db="EMBL/GenBank/DDBJ databases">
        <authorList>
            <person name="Buell R."/>
            <person name="Hamilton J."/>
            <person name="Hostetler J."/>
        </authorList>
    </citation>
    <scope>NUCLEOTIDE SEQUENCE [LARGE SCALE GENOMIC DNA]</scope>
    <source>
        <strain evidence="10">DAOM:BR144</strain>
    </source>
</reference>
<feature type="region of interest" description="Disordered" evidence="7">
    <location>
        <begin position="598"/>
        <end position="630"/>
    </location>
</feature>
<evidence type="ECO:0000256" key="3">
    <source>
        <dbReference type="ARBA" id="ARBA00022777"/>
    </source>
</evidence>
<dbReference type="STRING" id="431595.K3XAJ3"/>
<dbReference type="OMA" id="HEVHIMQ"/>
<dbReference type="PROSITE" id="PS50011">
    <property type="entry name" value="PROTEIN_KINASE_DOM"/>
    <property type="match status" value="1"/>
</dbReference>
<dbReference type="GO" id="GO:0000407">
    <property type="term" value="C:phagophore assembly site"/>
    <property type="evidence" value="ECO:0007669"/>
    <property type="project" value="TreeGrafter"/>
</dbReference>
<evidence type="ECO:0000313" key="9">
    <source>
        <dbReference type="EnsemblProtists" id="PYU1_T014242"/>
    </source>
</evidence>
<dbReference type="GO" id="GO:0016020">
    <property type="term" value="C:membrane"/>
    <property type="evidence" value="ECO:0007669"/>
    <property type="project" value="TreeGrafter"/>
</dbReference>
<proteinExistence type="predicted"/>
<evidence type="ECO:0000259" key="8">
    <source>
        <dbReference type="PROSITE" id="PS50011"/>
    </source>
</evidence>
<dbReference type="PROSITE" id="PS00107">
    <property type="entry name" value="PROTEIN_KINASE_ATP"/>
    <property type="match status" value="1"/>
</dbReference>
<dbReference type="EnsemblProtists" id="PYU1_T014242">
    <property type="protein sequence ID" value="PYU1_T014242"/>
    <property type="gene ID" value="PYU1_G014212"/>
</dbReference>
<evidence type="ECO:0000256" key="6">
    <source>
        <dbReference type="SAM" id="Coils"/>
    </source>
</evidence>
<organism evidence="9 10">
    <name type="scientific">Globisporangium ultimum (strain ATCC 200006 / CBS 805.95 / DAOM BR144)</name>
    <name type="common">Pythium ultimum</name>
    <dbReference type="NCBI Taxonomy" id="431595"/>
    <lineage>
        <taxon>Eukaryota</taxon>
        <taxon>Sar</taxon>
        <taxon>Stramenopiles</taxon>
        <taxon>Oomycota</taxon>
        <taxon>Peronosporomycetes</taxon>
        <taxon>Pythiales</taxon>
        <taxon>Pythiaceae</taxon>
        <taxon>Globisporangium</taxon>
    </lineage>
</organism>
<dbReference type="eggNOG" id="KOG0583">
    <property type="taxonomic scope" value="Eukaryota"/>
</dbReference>
<dbReference type="AlphaFoldDB" id="K3XAJ3"/>
<dbReference type="GO" id="GO:0005829">
    <property type="term" value="C:cytosol"/>
    <property type="evidence" value="ECO:0007669"/>
    <property type="project" value="TreeGrafter"/>
</dbReference>
<feature type="domain" description="Protein kinase" evidence="8">
    <location>
        <begin position="197"/>
        <end position="474"/>
    </location>
</feature>
<dbReference type="GO" id="GO:0005524">
    <property type="term" value="F:ATP binding"/>
    <property type="evidence" value="ECO:0007669"/>
    <property type="project" value="UniProtKB-UniRule"/>
</dbReference>
<dbReference type="GO" id="GO:0005776">
    <property type="term" value="C:autophagosome"/>
    <property type="evidence" value="ECO:0007669"/>
    <property type="project" value="TreeGrafter"/>
</dbReference>
<feature type="coiled-coil region" evidence="6">
    <location>
        <begin position="113"/>
        <end position="154"/>
    </location>
</feature>
<evidence type="ECO:0000256" key="7">
    <source>
        <dbReference type="SAM" id="MobiDB-lite"/>
    </source>
</evidence>
<dbReference type="InterPro" id="IPR008271">
    <property type="entry name" value="Ser/Thr_kinase_AS"/>
</dbReference>
<dbReference type="SUPFAM" id="SSF56112">
    <property type="entry name" value="Protein kinase-like (PK-like)"/>
    <property type="match status" value="1"/>
</dbReference>
<dbReference type="InParanoid" id="K3XAJ3"/>
<dbReference type="PROSITE" id="PS00108">
    <property type="entry name" value="PROTEIN_KINASE_ST"/>
    <property type="match status" value="1"/>
</dbReference>
<sequence length="630" mass="69813">MEVLVLAANDSAMLRLDAVLHALQSSPEPVEILDGIPENTQQLLDNQLIITRKLMTAVALAAVIHNPPALIPLPHQDNSVDSLPPSSSPQATASPEVDTAHFLKKISKREKKIKLLITEMETLRHNLQQAVQRVKHLEMEQEQFFEDVQDLKSQYERLSQHHKKILWEYLPTRDADVAAIPALSKQIQESETCIGKYPLQNVLGYGQYATVYASSTSEEPNLAIKAIDKDKLVDLVALIRVNSEILSLSDPALQHPGILAVKDVIHTHKYIYLVTERGGKDLFDHFGVRQEGLGEDIIKPLMQKVAQAVQVLHHHNYCHRDLKPENILYNPDNGPDYLVKLIDFGLCTKAVSSQDHMLYDFCGSPGFFAPEILLHECYDGMKADVWSLGCILLELVIGNTMFVTLWMDMYELDILKDRNRFAEYVKAGIALTREHCHSSKWIHSTKLRHLLMGMLCEKPQERFSIHQMLDHPWFRSDASPAVALSPNGHVLVRQVSQLDSFDPSSPPPSHRSPTKIKSHSTSSAPAFSSSSSSNSYPLRTHALARSSSADLDSAAVVQQSGALTIAATISTIVHPPFAPGSSGGSLSSPRTKTVKVCLPSLSPEKPAGNRSPEKTFAKRSASSSSHHQSE</sequence>
<feature type="region of interest" description="Disordered" evidence="7">
    <location>
        <begin position="75"/>
        <end position="99"/>
    </location>
</feature>
<dbReference type="GO" id="GO:0000045">
    <property type="term" value="P:autophagosome assembly"/>
    <property type="evidence" value="ECO:0007669"/>
    <property type="project" value="TreeGrafter"/>
</dbReference>
<feature type="binding site" evidence="5">
    <location>
        <position position="225"/>
    </location>
    <ligand>
        <name>ATP</name>
        <dbReference type="ChEBI" id="CHEBI:30616"/>
    </ligand>
</feature>
<keyword evidence="6" id="KW-0175">Coiled coil</keyword>
<evidence type="ECO:0000256" key="4">
    <source>
        <dbReference type="ARBA" id="ARBA00022840"/>
    </source>
</evidence>
<keyword evidence="1" id="KW-0808">Transferase</keyword>
<dbReference type="PANTHER" id="PTHR24348">
    <property type="entry name" value="SERINE/THREONINE-PROTEIN KINASE UNC-51-RELATED"/>
    <property type="match status" value="1"/>
</dbReference>
<dbReference type="Proteomes" id="UP000019132">
    <property type="component" value="Unassembled WGS sequence"/>
</dbReference>
<dbReference type="InterPro" id="IPR011009">
    <property type="entry name" value="Kinase-like_dom_sf"/>
</dbReference>
<evidence type="ECO:0000256" key="2">
    <source>
        <dbReference type="ARBA" id="ARBA00022741"/>
    </source>
</evidence>
<evidence type="ECO:0000256" key="5">
    <source>
        <dbReference type="PROSITE-ProRule" id="PRU10141"/>
    </source>
</evidence>
<dbReference type="FunFam" id="1.10.510.10:FF:000571">
    <property type="entry name" value="Maternal embryonic leucine zipper kinase"/>
    <property type="match status" value="1"/>
</dbReference>
<keyword evidence="10" id="KW-1185">Reference proteome</keyword>
<reference evidence="10" key="1">
    <citation type="journal article" date="2010" name="Genome Biol.">
        <title>Genome sequence of the necrotrophic plant pathogen Pythium ultimum reveals original pathogenicity mechanisms and effector repertoire.</title>
        <authorList>
            <person name="Levesque C.A."/>
            <person name="Brouwer H."/>
            <person name="Cano L."/>
            <person name="Hamilton J.P."/>
            <person name="Holt C."/>
            <person name="Huitema E."/>
            <person name="Raffaele S."/>
            <person name="Robideau G.P."/>
            <person name="Thines M."/>
            <person name="Win J."/>
            <person name="Zerillo M.M."/>
            <person name="Beakes G.W."/>
            <person name="Boore J.L."/>
            <person name="Busam D."/>
            <person name="Dumas B."/>
            <person name="Ferriera S."/>
            <person name="Fuerstenberg S.I."/>
            <person name="Gachon C.M."/>
            <person name="Gaulin E."/>
            <person name="Govers F."/>
            <person name="Grenville-Briggs L."/>
            <person name="Horner N."/>
            <person name="Hostetler J."/>
            <person name="Jiang R.H."/>
            <person name="Johnson J."/>
            <person name="Krajaejun T."/>
            <person name="Lin H."/>
            <person name="Meijer H.J."/>
            <person name="Moore B."/>
            <person name="Morris P."/>
            <person name="Phuntmart V."/>
            <person name="Puiu D."/>
            <person name="Shetty J."/>
            <person name="Stajich J.E."/>
            <person name="Tripathy S."/>
            <person name="Wawra S."/>
            <person name="van West P."/>
            <person name="Whitty B.R."/>
            <person name="Coutinho P.M."/>
            <person name="Henrissat B."/>
            <person name="Martin F."/>
            <person name="Thomas P.D."/>
            <person name="Tyler B.M."/>
            <person name="De Vries R.P."/>
            <person name="Kamoun S."/>
            <person name="Yandell M."/>
            <person name="Tisserat N."/>
            <person name="Buell C.R."/>
        </authorList>
    </citation>
    <scope>NUCLEOTIDE SEQUENCE</scope>
    <source>
        <strain evidence="10">DAOM:BR144</strain>
    </source>
</reference>
<evidence type="ECO:0000256" key="1">
    <source>
        <dbReference type="ARBA" id="ARBA00022679"/>
    </source>
</evidence>
<dbReference type="Gene3D" id="1.10.510.10">
    <property type="entry name" value="Transferase(Phosphotransferase) domain 1"/>
    <property type="match status" value="1"/>
</dbReference>
<reference evidence="9" key="3">
    <citation type="submission" date="2015-02" db="UniProtKB">
        <authorList>
            <consortium name="EnsemblProtists"/>
        </authorList>
    </citation>
    <scope>IDENTIFICATION</scope>
    <source>
        <strain evidence="9">DAOM BR144</strain>
    </source>
</reference>
<name>K3XAJ3_GLOUD</name>
<dbReference type="InterPro" id="IPR045269">
    <property type="entry name" value="Atg1-like"/>
</dbReference>
<feature type="region of interest" description="Disordered" evidence="7">
    <location>
        <begin position="498"/>
        <end position="536"/>
    </location>
</feature>
<dbReference type="GO" id="GO:0010506">
    <property type="term" value="P:regulation of autophagy"/>
    <property type="evidence" value="ECO:0007669"/>
    <property type="project" value="InterPro"/>
</dbReference>
<feature type="compositionally biased region" description="Low complexity" evidence="7">
    <location>
        <begin position="620"/>
        <end position="630"/>
    </location>
</feature>
<dbReference type="PANTHER" id="PTHR24348:SF22">
    <property type="entry name" value="NON-SPECIFIC SERINE_THREONINE PROTEIN KINASE"/>
    <property type="match status" value="1"/>
</dbReference>
<keyword evidence="2 5" id="KW-0547">Nucleotide-binding</keyword>
<protein>
    <recommendedName>
        <fullName evidence="8">Protein kinase domain-containing protein</fullName>
    </recommendedName>
</protein>
<evidence type="ECO:0000313" key="10">
    <source>
        <dbReference type="Proteomes" id="UP000019132"/>
    </source>
</evidence>
<dbReference type="VEuPathDB" id="FungiDB:PYU1_G014212"/>
<feature type="compositionally biased region" description="Low complexity" evidence="7">
    <location>
        <begin position="82"/>
        <end position="95"/>
    </location>
</feature>
<dbReference type="SMART" id="SM00220">
    <property type="entry name" value="S_TKc"/>
    <property type="match status" value="1"/>
</dbReference>